<protein>
    <submittedName>
        <fullName evidence="2">Uncharacterized protein</fullName>
    </submittedName>
</protein>
<reference evidence="2" key="1">
    <citation type="journal article" date="2023" name="Plant J.">
        <title>The genome of the king protea, Protea cynaroides.</title>
        <authorList>
            <person name="Chang J."/>
            <person name="Duong T.A."/>
            <person name="Schoeman C."/>
            <person name="Ma X."/>
            <person name="Roodt D."/>
            <person name="Barker N."/>
            <person name="Li Z."/>
            <person name="Van de Peer Y."/>
            <person name="Mizrachi E."/>
        </authorList>
    </citation>
    <scope>NUCLEOTIDE SEQUENCE</scope>
    <source>
        <tissue evidence="2">Young leaves</tissue>
    </source>
</reference>
<dbReference type="Proteomes" id="UP001141806">
    <property type="component" value="Unassembled WGS sequence"/>
</dbReference>
<proteinExistence type="predicted"/>
<sequence>MEEISDHAYSGSHLSNHHHGSLLDKSNCNSHREGKIYGKRSSRGPELSLLLRPPLKHLHCLVQGGLTFSVSRSIRLYRGVAEEEAEEESVSSSSESFSRGVVWFRSEVRSILSHIFSIP</sequence>
<evidence type="ECO:0000313" key="3">
    <source>
        <dbReference type="Proteomes" id="UP001141806"/>
    </source>
</evidence>
<name>A0A9Q0K6I6_9MAGN</name>
<comment type="caution">
    <text evidence="2">The sequence shown here is derived from an EMBL/GenBank/DDBJ whole genome shotgun (WGS) entry which is preliminary data.</text>
</comment>
<dbReference type="AlphaFoldDB" id="A0A9Q0K6I6"/>
<organism evidence="2 3">
    <name type="scientific">Protea cynaroides</name>
    <dbReference type="NCBI Taxonomy" id="273540"/>
    <lineage>
        <taxon>Eukaryota</taxon>
        <taxon>Viridiplantae</taxon>
        <taxon>Streptophyta</taxon>
        <taxon>Embryophyta</taxon>
        <taxon>Tracheophyta</taxon>
        <taxon>Spermatophyta</taxon>
        <taxon>Magnoliopsida</taxon>
        <taxon>Proteales</taxon>
        <taxon>Proteaceae</taxon>
        <taxon>Protea</taxon>
    </lineage>
</organism>
<accession>A0A9Q0K6I6</accession>
<gene>
    <name evidence="2" type="ORF">NE237_023949</name>
</gene>
<feature type="region of interest" description="Disordered" evidence="1">
    <location>
        <begin position="1"/>
        <end position="43"/>
    </location>
</feature>
<dbReference type="EMBL" id="JAMYWD010000008">
    <property type="protein sequence ID" value="KAJ4964010.1"/>
    <property type="molecule type" value="Genomic_DNA"/>
</dbReference>
<keyword evidence="3" id="KW-1185">Reference proteome</keyword>
<evidence type="ECO:0000256" key="1">
    <source>
        <dbReference type="SAM" id="MobiDB-lite"/>
    </source>
</evidence>
<evidence type="ECO:0000313" key="2">
    <source>
        <dbReference type="EMBL" id="KAJ4964010.1"/>
    </source>
</evidence>